<reference evidence="4" key="2">
    <citation type="journal article" date="2023" name="PLoS ONE">
        <title>Philodulcilactobacillus myokoensis gen. nov., sp. nov., a fructophilic, acidophilic, and agar-phobic lactic acid bacterium isolated from fermented vegetable extracts.</title>
        <authorList>
            <person name="Kouya T."/>
            <person name="Ishiyama Y."/>
            <person name="Ohashi S."/>
            <person name="Kumakubo R."/>
            <person name="Yamazaki T."/>
            <person name="Otaki T."/>
        </authorList>
    </citation>
    <scope>NUCLEOTIDE SEQUENCE</scope>
    <source>
        <strain evidence="4">WR16-4</strain>
    </source>
</reference>
<feature type="domain" description="Nudix hydrolase" evidence="3">
    <location>
        <begin position="1"/>
        <end position="78"/>
    </location>
</feature>
<proteinExistence type="predicted"/>
<keyword evidence="5" id="KW-1185">Reference proteome</keyword>
<dbReference type="InterPro" id="IPR020476">
    <property type="entry name" value="Nudix_hydrolase"/>
</dbReference>
<protein>
    <recommendedName>
        <fullName evidence="3">Nudix hydrolase domain-containing protein</fullName>
    </recommendedName>
</protein>
<dbReference type="PRINTS" id="PR00502">
    <property type="entry name" value="NUDIXFAMILY"/>
</dbReference>
<dbReference type="SUPFAM" id="SSF55811">
    <property type="entry name" value="Nudix"/>
    <property type="match status" value="1"/>
</dbReference>
<dbReference type="InterPro" id="IPR000086">
    <property type="entry name" value="NUDIX_hydrolase_dom"/>
</dbReference>
<evidence type="ECO:0000256" key="2">
    <source>
        <dbReference type="ARBA" id="ARBA00022801"/>
    </source>
</evidence>
<name>A0A9W6B3T5_9LACO</name>
<organism evidence="4 5">
    <name type="scientific">Philodulcilactobacillus myokoensis</name>
    <dbReference type="NCBI Taxonomy" id="2929573"/>
    <lineage>
        <taxon>Bacteria</taxon>
        <taxon>Bacillati</taxon>
        <taxon>Bacillota</taxon>
        <taxon>Bacilli</taxon>
        <taxon>Lactobacillales</taxon>
        <taxon>Lactobacillaceae</taxon>
        <taxon>Philodulcilactobacillus</taxon>
    </lineage>
</organism>
<dbReference type="PANTHER" id="PTHR43046:SF2">
    <property type="entry name" value="8-OXO-DGTP DIPHOSPHATASE-RELATED"/>
    <property type="match status" value="1"/>
</dbReference>
<dbReference type="EMBL" id="BRPL01000004">
    <property type="protein sequence ID" value="GLB47550.1"/>
    <property type="molecule type" value="Genomic_DNA"/>
</dbReference>
<dbReference type="PANTHER" id="PTHR43046">
    <property type="entry name" value="GDP-MANNOSE MANNOSYL HYDROLASE"/>
    <property type="match status" value="1"/>
</dbReference>
<dbReference type="Pfam" id="PF00293">
    <property type="entry name" value="NUDIX"/>
    <property type="match status" value="1"/>
</dbReference>
<dbReference type="RefSeq" id="WP_373876925.1">
    <property type="nucleotide sequence ID" value="NZ_BRPL01000004.1"/>
</dbReference>
<evidence type="ECO:0000313" key="5">
    <source>
        <dbReference type="Proteomes" id="UP001144204"/>
    </source>
</evidence>
<dbReference type="GO" id="GO:0016787">
    <property type="term" value="F:hydrolase activity"/>
    <property type="evidence" value="ECO:0007669"/>
    <property type="project" value="UniProtKB-KW"/>
</dbReference>
<dbReference type="Gene3D" id="3.90.79.10">
    <property type="entry name" value="Nucleoside Triphosphate Pyrophosphohydrolase"/>
    <property type="match status" value="1"/>
</dbReference>
<sequence>MLQKRADFNEWGLPGGALEFGETAVDACKREYMEETNLKVKIQGLLGISTNQMQKYPNGDQAQSIVIKFIVKKIIYRI</sequence>
<gene>
    <name evidence="4" type="ORF">WR164_15290</name>
</gene>
<evidence type="ECO:0000256" key="1">
    <source>
        <dbReference type="ARBA" id="ARBA00001946"/>
    </source>
</evidence>
<evidence type="ECO:0000313" key="4">
    <source>
        <dbReference type="EMBL" id="GLB47550.1"/>
    </source>
</evidence>
<dbReference type="AlphaFoldDB" id="A0A9W6B3T5"/>
<dbReference type="Proteomes" id="UP001144204">
    <property type="component" value="Unassembled WGS sequence"/>
</dbReference>
<reference evidence="4" key="1">
    <citation type="submission" date="2022-07" db="EMBL/GenBank/DDBJ databases">
        <authorList>
            <person name="Kouya T."/>
            <person name="Ishiyama Y."/>
        </authorList>
    </citation>
    <scope>NUCLEOTIDE SEQUENCE</scope>
    <source>
        <strain evidence="4">WR16-4</strain>
    </source>
</reference>
<evidence type="ECO:0000259" key="3">
    <source>
        <dbReference type="PROSITE" id="PS51462"/>
    </source>
</evidence>
<dbReference type="InterPro" id="IPR015797">
    <property type="entry name" value="NUDIX_hydrolase-like_dom_sf"/>
</dbReference>
<comment type="cofactor">
    <cofactor evidence="1">
        <name>Mg(2+)</name>
        <dbReference type="ChEBI" id="CHEBI:18420"/>
    </cofactor>
</comment>
<comment type="caution">
    <text evidence="4">The sequence shown here is derived from an EMBL/GenBank/DDBJ whole genome shotgun (WGS) entry which is preliminary data.</text>
</comment>
<dbReference type="PROSITE" id="PS51462">
    <property type="entry name" value="NUDIX"/>
    <property type="match status" value="1"/>
</dbReference>
<accession>A0A9W6B3T5</accession>
<keyword evidence="2" id="KW-0378">Hydrolase</keyword>